<evidence type="ECO:0000256" key="2">
    <source>
        <dbReference type="SAM" id="MobiDB-lite"/>
    </source>
</evidence>
<dbReference type="GO" id="GO:0003700">
    <property type="term" value="F:DNA-binding transcription factor activity"/>
    <property type="evidence" value="ECO:0007669"/>
    <property type="project" value="InterPro"/>
</dbReference>
<evidence type="ECO:0000313" key="4">
    <source>
        <dbReference type="EMBL" id="QCQ83114.1"/>
    </source>
</evidence>
<evidence type="ECO:0000256" key="1">
    <source>
        <dbReference type="SAM" id="Coils"/>
    </source>
</evidence>
<evidence type="ECO:0000259" key="3">
    <source>
        <dbReference type="PROSITE" id="PS51297"/>
    </source>
</evidence>
<dbReference type="GO" id="GO:0005634">
    <property type="term" value="C:nucleus"/>
    <property type="evidence" value="ECO:0007669"/>
    <property type="project" value="InterPro"/>
</dbReference>
<name>A0A4P8PIP5_AMBAR</name>
<dbReference type="Pfam" id="PF01486">
    <property type="entry name" value="K-box"/>
    <property type="match status" value="1"/>
</dbReference>
<organism evidence="4">
    <name type="scientific">Ambrosia artemisiifolia</name>
    <name type="common">Common ragweed</name>
    <dbReference type="NCBI Taxonomy" id="4212"/>
    <lineage>
        <taxon>Eukaryota</taxon>
        <taxon>Viridiplantae</taxon>
        <taxon>Streptophyta</taxon>
        <taxon>Embryophyta</taxon>
        <taxon>Tracheophyta</taxon>
        <taxon>Spermatophyta</taxon>
        <taxon>Magnoliopsida</taxon>
        <taxon>eudicotyledons</taxon>
        <taxon>Gunneridae</taxon>
        <taxon>Pentapetalae</taxon>
        <taxon>asterids</taxon>
        <taxon>campanulids</taxon>
        <taxon>Asterales</taxon>
        <taxon>Asteraceae</taxon>
        <taxon>Asteroideae</taxon>
        <taxon>Heliantheae alliance</taxon>
        <taxon>Heliantheae</taxon>
        <taxon>Ambrosia</taxon>
    </lineage>
</organism>
<feature type="domain" description="K-box" evidence="3">
    <location>
        <begin position="26"/>
        <end position="116"/>
    </location>
</feature>
<protein>
    <submittedName>
        <fullName evidence="4">MADS-box protein AGL24-like protein</fullName>
    </submittedName>
</protein>
<reference evidence="4" key="1">
    <citation type="submission" date="2018-10" db="EMBL/GenBank/DDBJ databases">
        <authorList>
            <person name="Virag E."/>
        </authorList>
    </citation>
    <scope>NUCLEOTIDE SEQUENCE</scope>
</reference>
<keyword evidence="1" id="KW-0175">Coiled coil</keyword>
<feature type="region of interest" description="Disordered" evidence="2">
    <location>
        <begin position="133"/>
        <end position="172"/>
    </location>
</feature>
<dbReference type="InterPro" id="IPR002487">
    <property type="entry name" value="TF_Kbox"/>
</dbReference>
<feature type="compositionally biased region" description="Polar residues" evidence="2">
    <location>
        <begin position="133"/>
        <end position="152"/>
    </location>
</feature>
<dbReference type="AlphaFoldDB" id="A0A4P8PIP5"/>
<gene>
    <name evidence="4" type="primary">AGL24</name>
</gene>
<proteinExistence type="evidence at transcript level"/>
<dbReference type="EMBL" id="MK098093">
    <property type="protein sequence ID" value="QCQ83114.1"/>
    <property type="molecule type" value="mRNA"/>
</dbReference>
<feature type="coiled-coil region" evidence="1">
    <location>
        <begin position="26"/>
        <end position="53"/>
    </location>
</feature>
<sequence length="172" mass="19311">MPEMLGRYKLHSDKNIDKADEPCLNLQLVENDEVRLNKEINDKNQELRQLSGQDLQELTIDELEHLENLLQGGLNRVIQTKDEKIGNEISNLQMKGAKLMEENKLLKEQMTMLSNGKKPRSMRTDARNLTCNAEDQGQSSESVTTNVCSCNSGPPPDDDGSITSLKLGLPFN</sequence>
<dbReference type="PROSITE" id="PS51297">
    <property type="entry name" value="K_BOX"/>
    <property type="match status" value="1"/>
</dbReference>
<accession>A0A4P8PIP5</accession>